<accession>A0A5K3FS78</accession>
<feature type="compositionally biased region" description="Low complexity" evidence="1">
    <location>
        <begin position="789"/>
        <end position="805"/>
    </location>
</feature>
<evidence type="ECO:0000259" key="3">
    <source>
        <dbReference type="PROSITE" id="PS50853"/>
    </source>
</evidence>
<feature type="transmembrane region" description="Helical" evidence="2">
    <location>
        <begin position="1230"/>
        <end position="1249"/>
    </location>
</feature>
<organism evidence="4">
    <name type="scientific">Mesocestoides corti</name>
    <name type="common">Flatworm</name>
    <dbReference type="NCBI Taxonomy" id="53468"/>
    <lineage>
        <taxon>Eukaryota</taxon>
        <taxon>Metazoa</taxon>
        <taxon>Spiralia</taxon>
        <taxon>Lophotrochozoa</taxon>
        <taxon>Platyhelminthes</taxon>
        <taxon>Cestoda</taxon>
        <taxon>Eucestoda</taxon>
        <taxon>Cyclophyllidea</taxon>
        <taxon>Mesocestoididae</taxon>
        <taxon>Mesocestoides</taxon>
    </lineage>
</organism>
<dbReference type="InterPro" id="IPR036116">
    <property type="entry name" value="FN3_sf"/>
</dbReference>
<feature type="domain" description="Fibronectin type-III" evidence="3">
    <location>
        <begin position="1005"/>
        <end position="1108"/>
    </location>
</feature>
<dbReference type="InterPro" id="IPR003961">
    <property type="entry name" value="FN3_dom"/>
</dbReference>
<feature type="domain" description="Fibronectin type-III" evidence="3">
    <location>
        <begin position="528"/>
        <end position="667"/>
    </location>
</feature>
<dbReference type="CDD" id="cd00063">
    <property type="entry name" value="FN3"/>
    <property type="match status" value="6"/>
</dbReference>
<feature type="domain" description="Fibronectin type-III" evidence="3">
    <location>
        <begin position="30"/>
        <end position="133"/>
    </location>
</feature>
<feature type="domain" description="Fibronectin type-III" evidence="3">
    <location>
        <begin position="892"/>
        <end position="1004"/>
    </location>
</feature>
<dbReference type="WBParaSite" id="MCU_009543-RA">
    <property type="protein sequence ID" value="MCU_009543-RA"/>
    <property type="gene ID" value="MCU_009543"/>
</dbReference>
<evidence type="ECO:0000256" key="1">
    <source>
        <dbReference type="SAM" id="MobiDB-lite"/>
    </source>
</evidence>
<proteinExistence type="predicted"/>
<feature type="domain" description="Fibronectin type-III" evidence="3">
    <location>
        <begin position="786"/>
        <end position="889"/>
    </location>
</feature>
<keyword evidence="2" id="KW-1133">Transmembrane helix</keyword>
<dbReference type="Gene3D" id="2.60.40.10">
    <property type="entry name" value="Immunoglobulins"/>
    <property type="match status" value="7"/>
</dbReference>
<dbReference type="Pfam" id="PF00041">
    <property type="entry name" value="fn3"/>
    <property type="match status" value="2"/>
</dbReference>
<dbReference type="SMART" id="SM00060">
    <property type="entry name" value="FN3"/>
    <property type="match status" value="7"/>
</dbReference>
<dbReference type="PRINTS" id="PR00014">
    <property type="entry name" value="FNTYPEIII"/>
</dbReference>
<feature type="region of interest" description="Disordered" evidence="1">
    <location>
        <begin position="910"/>
        <end position="936"/>
    </location>
</feature>
<reference evidence="4" key="1">
    <citation type="submission" date="2019-11" db="UniProtKB">
        <authorList>
            <consortium name="WormBaseParasite"/>
        </authorList>
    </citation>
    <scope>IDENTIFICATION</scope>
</reference>
<feature type="compositionally biased region" description="Polar residues" evidence="1">
    <location>
        <begin position="426"/>
        <end position="441"/>
    </location>
</feature>
<feature type="compositionally biased region" description="Polar residues" evidence="1">
    <location>
        <begin position="810"/>
        <end position="819"/>
    </location>
</feature>
<feature type="compositionally biased region" description="Low complexity" evidence="1">
    <location>
        <begin position="443"/>
        <end position="469"/>
    </location>
</feature>
<sequence length="1293" mass="139122">MLRVSATNAHGQSPWSDVVSVMTYGLPPSSPEPPRLLKATARSLHLTWGPQSGGSENASKTSSAPSKPILRYMLEMQEGEARQHFKKVFDDDATQFIVEGLRRCSLYRFRLAATNVDGMSHWSEIVAFRTTPDVPTAPKGLRLRGRVRPYNINVCWLSPEDDGGLPVSAYRLEVFMPRLPSPLLRKYSTQPHKKNTHLTQATAVPDDFKVVETMSPICWPWVIATSDNNAFTCVPPSIHVLQPPSTSLYSAGKVNDAPQAPFRVPSSNDPIWASTEESATLSSPYVSESSDNEDGEPKCAWYSIYEGRTKEVSVCNLTPGQTFQFRVRATSCRTNAPGQNASRKNSSNPVFWGCASESLLKVTTPAVPPINPPSNLRLFGRPKPTGIRLTWDPPTSNGGAPILSYEVWQSLCDPISGSPIKLPSPKNASPMVTVSSESMQDLHSALAQHSSPPALSAPSSVSSSPLHQSGKAPNSRLVFSGGENSCEISGLHSGQSFAFRVRARNSTGWSDWSEWCTFSTAPSPPGEPSGPPRVKPTSATSVAVSWERVEQTNGAEITEYRVEWQPNVVEPSETCTPPERDQVDLVLSPTENSVNGSKISASSSSTCPPTCPNDGFQLVYSGGECHFELHDLQPASRIAFRVCAVNSAGAGKWSPLGGCVMPASRPGQPSGLALDRSAVSPTGEAETCVGGVSMTTARLVWIVPVDNGCPITSYNLELTRYNGHISQASLTTVSGNSGTKQFPLCVDGGDLIPVSPEPLSLEDECKADGGDVGGCDLRNVLCISGSPSLLSSSSSSLSPIPSVGVEPGSAPSSNVSSESGRPRHHHALSRPSSLKARHLAPGGGRAVEYVRYKLTGLDIGAKYRVRVQALNAVGVSPFSGILHFSTLPQLPPPPTLCCVGSTAGSIKLRWSASSPDSAHDDSDDGPSKPRPSTPPANIKYVLEMSKKPESKGWVTVFEGPQTSFKARKLTEATLYYFRVAAVNVSGKGAFSEVISEKTAYLHPPPVDAPQVVEVDCTACKLQWPALNSIGQDPLIYLVHLTQVPSAVSASIESEEDAVTVYRGAETSCTITNLSPGRNYIARVCAIRCCQKETVDDQSLTPPKTTLQCNNRDIDQDADASQLTLPTHASTSCSPKITLLHGPFSVGTAFTTLAQKQTPVGQLINSLWCRTPFTREQSTFPLPTLHFRRPNLTSHLATLTAWVHRARASAAFRRLIIRPATSSRDRAQRRMACLLVVGFVLFTLLCAWFANQFLLKFSDESPAVRWPGGGALEDSSSSARAALYATRGRQHHQP</sequence>
<name>A0A5K3FS78_MESCO</name>
<evidence type="ECO:0000313" key="4">
    <source>
        <dbReference type="WBParaSite" id="MCU_009543-RA"/>
    </source>
</evidence>
<feature type="region of interest" description="Disordered" evidence="1">
    <location>
        <begin position="419"/>
        <end position="478"/>
    </location>
</feature>
<dbReference type="PANTHER" id="PTHR24099">
    <property type="entry name" value="E3 UBIQUITIN-PROTEIN LIGASE TRIM36-RELATED"/>
    <property type="match status" value="1"/>
</dbReference>
<dbReference type="PROSITE" id="PS50853">
    <property type="entry name" value="FN3"/>
    <property type="match status" value="6"/>
</dbReference>
<feature type="domain" description="Fibronectin type-III" evidence="3">
    <location>
        <begin position="424"/>
        <end position="523"/>
    </location>
</feature>
<protein>
    <submittedName>
        <fullName evidence="4">Fibronectin type-III domain-containing protein</fullName>
    </submittedName>
</protein>
<dbReference type="PANTHER" id="PTHR24099:SF11">
    <property type="entry name" value="FIBRONECTIN TYPE III DOMAIN-CONTAINING 3BA-RELATED"/>
    <property type="match status" value="1"/>
</dbReference>
<dbReference type="SUPFAM" id="SSF49265">
    <property type="entry name" value="Fibronectin type III"/>
    <property type="match status" value="5"/>
</dbReference>
<evidence type="ECO:0000256" key="2">
    <source>
        <dbReference type="SAM" id="Phobius"/>
    </source>
</evidence>
<dbReference type="InterPro" id="IPR050617">
    <property type="entry name" value="E3_ligase_FN3/SPRY"/>
</dbReference>
<keyword evidence="2" id="KW-0812">Transmembrane</keyword>
<dbReference type="InterPro" id="IPR013783">
    <property type="entry name" value="Ig-like_fold"/>
</dbReference>
<keyword evidence="2" id="KW-0472">Membrane</keyword>
<feature type="region of interest" description="Disordered" evidence="1">
    <location>
        <begin position="789"/>
        <end position="840"/>
    </location>
</feature>